<dbReference type="Pfam" id="PF03610">
    <property type="entry name" value="EIIA-man"/>
    <property type="match status" value="1"/>
</dbReference>
<protein>
    <recommendedName>
        <fullName evidence="3">phosphoenolpyruvate--glycerone phosphotransferase</fullName>
        <ecNumber evidence="3">2.7.1.121</ecNumber>
    </recommendedName>
</protein>
<dbReference type="InterPro" id="IPR036662">
    <property type="entry name" value="PTS_EIIA_man-typ_sf"/>
</dbReference>
<dbReference type="PROSITE" id="PS51096">
    <property type="entry name" value="PTS_EIIA_TYPE_4"/>
    <property type="match status" value="1"/>
</dbReference>
<keyword evidence="4 7" id="KW-0808">Transferase</keyword>
<evidence type="ECO:0000256" key="2">
    <source>
        <dbReference type="ARBA" id="ARBA00002788"/>
    </source>
</evidence>
<comment type="subunit">
    <text evidence="5">Homodimer. The dihydroxyacetone kinase complex is composed of a homodimer of DhaM, a homodimer of DhaK and the subunit DhaL.</text>
</comment>
<organism evidence="7 8">
    <name type="scientific">Thermobrachium celere DSM 8682</name>
    <dbReference type="NCBI Taxonomy" id="941824"/>
    <lineage>
        <taxon>Bacteria</taxon>
        <taxon>Bacillati</taxon>
        <taxon>Bacillota</taxon>
        <taxon>Clostridia</taxon>
        <taxon>Eubacteriales</taxon>
        <taxon>Clostridiaceae</taxon>
        <taxon>Thermobrachium</taxon>
    </lineage>
</organism>
<dbReference type="EC" id="2.7.1.121" evidence="3"/>
<evidence type="ECO:0000256" key="3">
    <source>
        <dbReference type="ARBA" id="ARBA00012095"/>
    </source>
</evidence>
<dbReference type="Gene3D" id="3.40.50.510">
    <property type="entry name" value="Phosphotransferase system, mannose-type IIA component"/>
    <property type="match status" value="1"/>
</dbReference>
<sequence>MVSLVIVSHSEKIAKGIKELALQMAPDVKIEIAGGTGDGRIGTDCLNIMNAINNAYSDDGVLILFDLGSALMNSEMALDFMENIDKSKVKIAKCAIVEGAIAGAVEASIGKTIDEILEALESYRINK</sequence>
<evidence type="ECO:0000256" key="4">
    <source>
        <dbReference type="ARBA" id="ARBA00022679"/>
    </source>
</evidence>
<evidence type="ECO:0000256" key="1">
    <source>
        <dbReference type="ARBA" id="ARBA00001113"/>
    </source>
</evidence>
<keyword evidence="7" id="KW-0670">Pyruvate</keyword>
<proteinExistence type="predicted"/>
<dbReference type="AlphaFoldDB" id="R7RN23"/>
<dbReference type="Proteomes" id="UP000014923">
    <property type="component" value="Unassembled WGS sequence"/>
</dbReference>
<evidence type="ECO:0000313" key="7">
    <source>
        <dbReference type="EMBL" id="CDF57444.1"/>
    </source>
</evidence>
<dbReference type="PANTHER" id="PTHR38594">
    <property type="entry name" value="PEP-DEPENDENT DIHYDROXYACETONE KINASE, PHOSPHORYL DONOR SUBUNIT DHAM"/>
    <property type="match status" value="1"/>
</dbReference>
<dbReference type="InterPro" id="IPR004701">
    <property type="entry name" value="PTS_EIIA_man-typ"/>
</dbReference>
<evidence type="ECO:0000256" key="5">
    <source>
        <dbReference type="ARBA" id="ARBA00046577"/>
    </source>
</evidence>
<feature type="domain" description="PTS EIIA type-4" evidence="6">
    <location>
        <begin position="1"/>
        <end position="127"/>
    </location>
</feature>
<evidence type="ECO:0000313" key="8">
    <source>
        <dbReference type="Proteomes" id="UP000014923"/>
    </source>
</evidence>
<dbReference type="SUPFAM" id="SSF53062">
    <property type="entry name" value="PTS system fructose IIA component-like"/>
    <property type="match status" value="1"/>
</dbReference>
<dbReference type="PANTHER" id="PTHR38594:SF1">
    <property type="entry name" value="PEP-DEPENDENT DIHYDROXYACETONE KINASE, PHOSPHORYL DONOR SUBUNIT DHAM"/>
    <property type="match status" value="1"/>
</dbReference>
<dbReference type="RefSeq" id="WP_018660602.1">
    <property type="nucleotide sequence ID" value="NZ_HF952018.1"/>
</dbReference>
<dbReference type="GO" id="GO:0009401">
    <property type="term" value="P:phosphoenolpyruvate-dependent sugar phosphotransferase system"/>
    <property type="evidence" value="ECO:0007669"/>
    <property type="project" value="InterPro"/>
</dbReference>
<reference evidence="7" key="1">
    <citation type="submission" date="2013-03" db="EMBL/GenBank/DDBJ databases">
        <title>Draft genome sequence of the hydrogen-ethanol-producing anaerobic alkalithermophilic Caloramator celere.</title>
        <authorList>
            <person name="Ciranna A."/>
            <person name="Larjo A."/>
            <person name="Kivisto A."/>
            <person name="Santala V."/>
            <person name="Roos C."/>
            <person name="Karp M."/>
        </authorList>
    </citation>
    <scope>NUCLEOTIDE SEQUENCE [LARGE SCALE GENOMIC DNA]</scope>
    <source>
        <strain evidence="7">DSM 8682</strain>
    </source>
</reference>
<name>R7RN23_9CLOT</name>
<dbReference type="GO" id="GO:0016020">
    <property type="term" value="C:membrane"/>
    <property type="evidence" value="ECO:0007669"/>
    <property type="project" value="InterPro"/>
</dbReference>
<accession>R7RN23</accession>
<keyword evidence="8" id="KW-1185">Reference proteome</keyword>
<dbReference type="EMBL" id="CAVN010000087">
    <property type="protein sequence ID" value="CDF57444.1"/>
    <property type="molecule type" value="Genomic_DNA"/>
</dbReference>
<dbReference type="HOGENOM" id="CLU_045361_2_1_9"/>
<dbReference type="InterPro" id="IPR039643">
    <property type="entry name" value="DhaM"/>
</dbReference>
<dbReference type="NCBIfam" id="TIGR02364">
    <property type="entry name" value="dha_pts"/>
    <property type="match status" value="1"/>
</dbReference>
<dbReference type="OrthoDB" id="7065393at2"/>
<dbReference type="eggNOG" id="COG3412">
    <property type="taxonomic scope" value="Bacteria"/>
</dbReference>
<comment type="catalytic activity">
    <reaction evidence="1">
        <text>dihydroxyacetone + phosphoenolpyruvate = dihydroxyacetone phosphate + pyruvate</text>
        <dbReference type="Rhea" id="RHEA:18381"/>
        <dbReference type="ChEBI" id="CHEBI:15361"/>
        <dbReference type="ChEBI" id="CHEBI:16016"/>
        <dbReference type="ChEBI" id="CHEBI:57642"/>
        <dbReference type="ChEBI" id="CHEBI:58702"/>
        <dbReference type="EC" id="2.7.1.121"/>
    </reaction>
</comment>
<comment type="function">
    <text evidence="2">Component of the dihydroxyacetone kinase complex, which is responsible for the phosphoenolpyruvate (PEP)-dependent phosphorylation of dihydroxyacetone. DhaM serves as the phosphoryl donor. Is phosphorylated by phosphoenolpyruvate in an EI- and HPr-dependent reaction, and a phosphorelay system on histidine residues finally leads to phosphoryl transfer to DhaL and dihydroxyacetone.</text>
</comment>
<comment type="caution">
    <text evidence="7">The sequence shown here is derived from an EMBL/GenBank/DDBJ whole genome shotgun (WGS) entry which is preliminary data.</text>
</comment>
<evidence type="ECO:0000259" key="6">
    <source>
        <dbReference type="PROSITE" id="PS51096"/>
    </source>
</evidence>
<dbReference type="InterPro" id="IPR012844">
    <property type="entry name" value="DhaM_N"/>
</dbReference>
<dbReference type="GO" id="GO:0019563">
    <property type="term" value="P:glycerol catabolic process"/>
    <property type="evidence" value="ECO:0007669"/>
    <property type="project" value="InterPro"/>
</dbReference>
<dbReference type="GO" id="GO:0047324">
    <property type="term" value="F:phosphoenolpyruvate-glycerone phosphotransferase activity"/>
    <property type="evidence" value="ECO:0007669"/>
    <property type="project" value="UniProtKB-EC"/>
</dbReference>
<gene>
    <name evidence="7" type="ORF">TCEL_01358</name>
</gene>